<dbReference type="PANTHER" id="PTHR43884:SF25">
    <property type="entry name" value="ACYL-COA DEHYDROGENASE YDBM-RELATED"/>
    <property type="match status" value="1"/>
</dbReference>
<dbReference type="Gene3D" id="2.40.110.10">
    <property type="entry name" value="Butyryl-CoA Dehydrogenase, subunit A, domain 2"/>
    <property type="match status" value="1"/>
</dbReference>
<evidence type="ECO:0000259" key="9">
    <source>
        <dbReference type="Pfam" id="PF02771"/>
    </source>
</evidence>
<dbReference type="Gene3D" id="1.10.540.10">
    <property type="entry name" value="Acyl-CoA dehydrogenase/oxidase, N-terminal domain"/>
    <property type="match status" value="1"/>
</dbReference>
<dbReference type="Pfam" id="PF02771">
    <property type="entry name" value="Acyl-CoA_dh_N"/>
    <property type="match status" value="1"/>
</dbReference>
<dbReference type="SUPFAM" id="SSF47203">
    <property type="entry name" value="Acyl-CoA dehydrogenase C-terminal domain-like"/>
    <property type="match status" value="1"/>
</dbReference>
<feature type="domain" description="Acyl-CoA oxidase/dehydrogenase middle" evidence="8">
    <location>
        <begin position="256"/>
        <end position="357"/>
    </location>
</feature>
<evidence type="ECO:0000256" key="4">
    <source>
        <dbReference type="ARBA" id="ARBA00022827"/>
    </source>
</evidence>
<evidence type="ECO:0000313" key="10">
    <source>
        <dbReference type="EMBL" id="ONF95651.1"/>
    </source>
</evidence>
<dbReference type="Pfam" id="PF02770">
    <property type="entry name" value="Acyl-CoA_dh_M"/>
    <property type="match status" value="1"/>
</dbReference>
<keyword evidence="11" id="KW-1185">Reference proteome</keyword>
<dbReference type="EMBL" id="MPSB01000009">
    <property type="protein sequence ID" value="ONF95651.1"/>
    <property type="molecule type" value="Genomic_DNA"/>
</dbReference>
<dbReference type="RefSeq" id="WP_076744859.1">
    <property type="nucleotide sequence ID" value="NZ_MPSB01000009.1"/>
</dbReference>
<dbReference type="OrthoDB" id="9780544at2"/>
<dbReference type="InterPro" id="IPR006089">
    <property type="entry name" value="Acyl-CoA_DH_CS"/>
</dbReference>
<dbReference type="FunFam" id="2.40.110.10:FF:000015">
    <property type="entry name" value="Acyl-CoA dehydrogenase"/>
    <property type="match status" value="1"/>
</dbReference>
<evidence type="ECO:0000313" key="11">
    <source>
        <dbReference type="Proteomes" id="UP000188729"/>
    </source>
</evidence>
<protein>
    <submittedName>
        <fullName evidence="10">Acyl-CoA dehydrogenase</fullName>
        <ecNumber evidence="10">1.3.99.-</ecNumber>
    </submittedName>
</protein>
<dbReference type="InterPro" id="IPR046373">
    <property type="entry name" value="Acyl-CoA_Oxase/DH_mid-dom_sf"/>
</dbReference>
<dbReference type="InterPro" id="IPR013786">
    <property type="entry name" value="AcylCoA_DH/ox_N"/>
</dbReference>
<reference evidence="10 11" key="1">
    <citation type="submission" date="2016-11" db="EMBL/GenBank/DDBJ databases">
        <title>Genome sequence of Sphingomonas jeddahensis G39.</title>
        <authorList>
            <person name="Poehlein A."/>
            <person name="Wuebbeler J.H."/>
            <person name="Steinbuechel A."/>
            <person name="Daniel R."/>
        </authorList>
    </citation>
    <scope>NUCLEOTIDE SEQUENCE [LARGE SCALE GENOMIC DNA]</scope>
    <source>
        <strain evidence="10 11">G39</strain>
    </source>
</reference>
<dbReference type="AlphaFoldDB" id="A0A1V2ESK4"/>
<keyword evidence="3 6" id="KW-0285">Flavoprotein</keyword>
<feature type="domain" description="Acyl-CoA dehydrogenase/oxidase C-terminal" evidence="7">
    <location>
        <begin position="371"/>
        <end position="519"/>
    </location>
</feature>
<evidence type="ECO:0000256" key="6">
    <source>
        <dbReference type="RuleBase" id="RU362125"/>
    </source>
</evidence>
<dbReference type="Pfam" id="PF00441">
    <property type="entry name" value="Acyl-CoA_dh_1"/>
    <property type="match status" value="1"/>
</dbReference>
<dbReference type="InterPro" id="IPR009100">
    <property type="entry name" value="AcylCoA_DH/oxidase_NM_dom_sf"/>
</dbReference>
<dbReference type="EC" id="1.3.99.-" evidence="10"/>
<dbReference type="SUPFAM" id="SSF56645">
    <property type="entry name" value="Acyl-CoA dehydrogenase NM domain-like"/>
    <property type="match status" value="1"/>
</dbReference>
<evidence type="ECO:0000256" key="5">
    <source>
        <dbReference type="ARBA" id="ARBA00023002"/>
    </source>
</evidence>
<evidence type="ECO:0000256" key="2">
    <source>
        <dbReference type="ARBA" id="ARBA00009347"/>
    </source>
</evidence>
<dbReference type="InterPro" id="IPR037069">
    <property type="entry name" value="AcylCoA_DH/ox_N_sf"/>
</dbReference>
<gene>
    <name evidence="10" type="primary">mmgC_7</name>
    <name evidence="10" type="ORF">SPHI_20870</name>
</gene>
<accession>A0A1V2ESK4</accession>
<proteinExistence type="inferred from homology"/>
<sequence length="524" mass="55566">MLQAALAAAQRYRDDARAALAARLEAAPIDAEQRAGHGFAWVATTVAALEAVHGWASDSPIDTLVARLAFQEGVAQLVGGLPMGQNELFRPADLGLGAEARTLADACADLLDRDSAADRRALADRLAAGEWPSETLHDPELDAIRDQFRRFTAAEIVPHAHSWHLANALIPDTTVAKMADLGTFGVCIPESYGGLGLSKLVMCIVTEELSRGWIGAGSLGTRSEIAGELIAGSGTEAQKAAWLPRIASGEVLPTAVFTEPDVGSDLGSLQTRARLEGDGWRIDGAKTWITHAARSDLMTLLARTLPDAKGYAGLSMLLVPKPRGTEGDPFPAPGMSGSEIEVLGYRGMREYALSFDGMAAPDDALLGGEEGQGFKQLMRTFEGARIQTAARAVGVARRALELGLAYALDRKQFGRAIIGFPRVSDKLAMSLVDLITARELTYAAARAKDSGKRCDIEAGMAKLLAARAAWSNADASLQIHGGNGYALEFEISRVLCDARILNIFEGAAEIQAQVIARGLVSARN</sequence>
<keyword evidence="4 6" id="KW-0274">FAD</keyword>
<dbReference type="InterPro" id="IPR009075">
    <property type="entry name" value="AcylCo_DH/oxidase_C"/>
</dbReference>
<dbReference type="PANTHER" id="PTHR43884">
    <property type="entry name" value="ACYL-COA DEHYDROGENASE"/>
    <property type="match status" value="1"/>
</dbReference>
<comment type="caution">
    <text evidence="10">The sequence shown here is derived from an EMBL/GenBank/DDBJ whole genome shotgun (WGS) entry which is preliminary data.</text>
</comment>
<dbReference type="STRING" id="1915074.SPHI_20870"/>
<dbReference type="GO" id="GO:0003995">
    <property type="term" value="F:acyl-CoA dehydrogenase activity"/>
    <property type="evidence" value="ECO:0007669"/>
    <property type="project" value="InterPro"/>
</dbReference>
<keyword evidence="5 6" id="KW-0560">Oxidoreductase</keyword>
<organism evidence="10 11">
    <name type="scientific">Sphingomonas jeddahensis</name>
    <dbReference type="NCBI Taxonomy" id="1915074"/>
    <lineage>
        <taxon>Bacteria</taxon>
        <taxon>Pseudomonadati</taxon>
        <taxon>Pseudomonadota</taxon>
        <taxon>Alphaproteobacteria</taxon>
        <taxon>Sphingomonadales</taxon>
        <taxon>Sphingomonadaceae</taxon>
        <taxon>Sphingomonas</taxon>
    </lineage>
</organism>
<evidence type="ECO:0000259" key="8">
    <source>
        <dbReference type="Pfam" id="PF02770"/>
    </source>
</evidence>
<dbReference type="InterPro" id="IPR006091">
    <property type="entry name" value="Acyl-CoA_Oxase/DH_mid-dom"/>
</dbReference>
<evidence type="ECO:0000256" key="3">
    <source>
        <dbReference type="ARBA" id="ARBA00022630"/>
    </source>
</evidence>
<comment type="similarity">
    <text evidence="2 6">Belongs to the acyl-CoA dehydrogenase family.</text>
</comment>
<dbReference type="Gene3D" id="1.20.140.10">
    <property type="entry name" value="Butyryl-CoA Dehydrogenase, subunit A, domain 3"/>
    <property type="match status" value="1"/>
</dbReference>
<dbReference type="FunFam" id="1.20.140.10:FF:000001">
    <property type="entry name" value="Acyl-CoA dehydrogenase"/>
    <property type="match status" value="1"/>
</dbReference>
<evidence type="ECO:0000256" key="1">
    <source>
        <dbReference type="ARBA" id="ARBA00001974"/>
    </source>
</evidence>
<dbReference type="InterPro" id="IPR036250">
    <property type="entry name" value="AcylCo_DH-like_C"/>
</dbReference>
<dbReference type="Proteomes" id="UP000188729">
    <property type="component" value="Unassembled WGS sequence"/>
</dbReference>
<comment type="cofactor">
    <cofactor evidence="1 6">
        <name>FAD</name>
        <dbReference type="ChEBI" id="CHEBI:57692"/>
    </cofactor>
</comment>
<feature type="domain" description="Acyl-CoA dehydrogenase/oxidase N-terminal" evidence="9">
    <location>
        <begin position="139"/>
        <end position="250"/>
    </location>
</feature>
<evidence type="ECO:0000259" key="7">
    <source>
        <dbReference type="Pfam" id="PF00441"/>
    </source>
</evidence>
<dbReference type="GO" id="GO:0050660">
    <property type="term" value="F:flavin adenine dinucleotide binding"/>
    <property type="evidence" value="ECO:0007669"/>
    <property type="project" value="InterPro"/>
</dbReference>
<name>A0A1V2ESK4_9SPHN</name>
<dbReference type="PROSITE" id="PS00073">
    <property type="entry name" value="ACYL_COA_DH_2"/>
    <property type="match status" value="1"/>
</dbReference>